<evidence type="ECO:0000256" key="7">
    <source>
        <dbReference type="ARBA" id="ARBA00022989"/>
    </source>
</evidence>
<comment type="catalytic activity">
    <reaction evidence="9">
        <text>Release of signal peptides from bacterial membrane prolipoproteins. Hydrolyzes -Xaa-Yaa-Zaa-|-(S,diacylglyceryl)Cys-, in which Xaa is hydrophobic (preferably Leu), and Yaa (Ala or Ser) and Zaa (Gly or Ala) have small, neutral side chains.</text>
        <dbReference type="EC" id="3.4.23.36"/>
    </reaction>
</comment>
<sequence length="161" mass="16754">MRAQGYWLAVTAGAVLALDRATKWAVVEGLNLAEVLRIEVAPPYLVFQMAWNRGINFGLFGSGSDAARWFLVALAVAISAGLSVWVLRGAAGRRAAVAVGAIVGGALGNAWDRIGYGAVADFLNMSCCGIDNPYAFNVADTAIFAGALALLLLPTPRADDG</sequence>
<comment type="caution">
    <text evidence="9">Lacks conserved residue(s) required for the propagation of feature annotation.</text>
</comment>
<keyword evidence="5 9" id="KW-0064">Aspartyl protease</keyword>
<dbReference type="HAMAP" id="MF_00161">
    <property type="entry name" value="LspA"/>
    <property type="match status" value="1"/>
</dbReference>
<feature type="transmembrane region" description="Helical" evidence="9">
    <location>
        <begin position="134"/>
        <end position="153"/>
    </location>
</feature>
<evidence type="ECO:0000256" key="9">
    <source>
        <dbReference type="HAMAP-Rule" id="MF_00161"/>
    </source>
</evidence>
<keyword evidence="6 9" id="KW-0378">Hydrolase</keyword>
<evidence type="ECO:0000256" key="5">
    <source>
        <dbReference type="ARBA" id="ARBA00022750"/>
    </source>
</evidence>
<feature type="transmembrane region" description="Helical" evidence="9">
    <location>
        <begin position="94"/>
        <end position="114"/>
    </location>
</feature>
<protein>
    <recommendedName>
        <fullName evidence="9">Lipoprotein signal peptidase</fullName>
        <ecNumber evidence="9">3.4.23.36</ecNumber>
    </recommendedName>
    <alternativeName>
        <fullName evidence="9">Prolipoprotein signal peptidase</fullName>
    </alternativeName>
    <alternativeName>
        <fullName evidence="9">Signal peptidase II</fullName>
        <shortName evidence="9">SPase II</shortName>
    </alternativeName>
</protein>
<dbReference type="PANTHER" id="PTHR33695">
    <property type="entry name" value="LIPOPROTEIN SIGNAL PEPTIDASE"/>
    <property type="match status" value="1"/>
</dbReference>
<comment type="function">
    <text evidence="9">This protein specifically catalyzes the removal of signal peptides from prolipoproteins.</text>
</comment>
<dbReference type="Proteomes" id="UP000474957">
    <property type="component" value="Unassembled WGS sequence"/>
</dbReference>
<comment type="pathway">
    <text evidence="9">Protein modification; lipoprotein biosynthesis (signal peptide cleavage).</text>
</comment>
<keyword evidence="7 9" id="KW-1133">Transmembrane helix</keyword>
<keyword evidence="2 9" id="KW-1003">Cell membrane</keyword>
<evidence type="ECO:0000313" key="11">
    <source>
        <dbReference type="EMBL" id="MSU91354.1"/>
    </source>
</evidence>
<evidence type="ECO:0000256" key="2">
    <source>
        <dbReference type="ARBA" id="ARBA00022475"/>
    </source>
</evidence>
<dbReference type="GO" id="GO:0004190">
    <property type="term" value="F:aspartic-type endopeptidase activity"/>
    <property type="evidence" value="ECO:0007669"/>
    <property type="project" value="UniProtKB-UniRule"/>
</dbReference>
<comment type="caution">
    <text evidence="11">The sequence shown here is derived from an EMBL/GenBank/DDBJ whole genome shotgun (WGS) entry which is preliminary data.</text>
</comment>
<evidence type="ECO:0000256" key="8">
    <source>
        <dbReference type="ARBA" id="ARBA00023136"/>
    </source>
</evidence>
<dbReference type="InterPro" id="IPR001872">
    <property type="entry name" value="Peptidase_A8"/>
</dbReference>
<keyword evidence="4 9" id="KW-0812">Transmembrane</keyword>
<comment type="similarity">
    <text evidence="1 9 10">Belongs to the peptidase A8 family.</text>
</comment>
<dbReference type="PANTHER" id="PTHR33695:SF1">
    <property type="entry name" value="LIPOPROTEIN SIGNAL PEPTIDASE"/>
    <property type="match status" value="1"/>
</dbReference>
<keyword evidence="3 9" id="KW-0645">Protease</keyword>
<proteinExistence type="inferred from homology"/>
<organism evidence="11 12">
    <name type="scientific">Halovulum marinum</name>
    <dbReference type="NCBI Taxonomy" id="2662447"/>
    <lineage>
        <taxon>Bacteria</taxon>
        <taxon>Pseudomonadati</taxon>
        <taxon>Pseudomonadota</taxon>
        <taxon>Alphaproteobacteria</taxon>
        <taxon>Rhodobacterales</taxon>
        <taxon>Paracoccaceae</taxon>
        <taxon>Halovulum</taxon>
    </lineage>
</organism>
<evidence type="ECO:0000256" key="1">
    <source>
        <dbReference type="ARBA" id="ARBA00006139"/>
    </source>
</evidence>
<keyword evidence="12" id="KW-1185">Reference proteome</keyword>
<name>A0A6L5Z5N4_9RHOB</name>
<evidence type="ECO:0000256" key="4">
    <source>
        <dbReference type="ARBA" id="ARBA00022692"/>
    </source>
</evidence>
<dbReference type="EC" id="3.4.23.36" evidence="9"/>
<reference evidence="11 12" key="1">
    <citation type="submission" date="2019-10" db="EMBL/GenBank/DDBJ databases">
        <title>Cognatihalovulum marinum gen. nov. sp. nov., a new member of the family Rhodobacteraceae isolated from deep seawater of the Northwest Indian Ocean.</title>
        <authorList>
            <person name="Ruan C."/>
            <person name="Wang J."/>
            <person name="Zheng X."/>
            <person name="Song L."/>
            <person name="Zhu Y."/>
            <person name="Huang Y."/>
            <person name="Lu Z."/>
            <person name="Du W."/>
            <person name="Huang L."/>
            <person name="Dai X."/>
        </authorList>
    </citation>
    <scope>NUCLEOTIDE SEQUENCE [LARGE SCALE GENOMIC DNA]</scope>
    <source>
        <strain evidence="11 12">2CG4</strain>
    </source>
</reference>
<feature type="active site" evidence="9">
    <location>
        <position position="140"/>
    </location>
</feature>
<dbReference type="Pfam" id="PF01252">
    <property type="entry name" value="Peptidase_A8"/>
    <property type="match status" value="1"/>
</dbReference>
<dbReference type="EMBL" id="WIND01000018">
    <property type="protein sequence ID" value="MSU91354.1"/>
    <property type="molecule type" value="Genomic_DNA"/>
</dbReference>
<dbReference type="UniPathway" id="UPA00665"/>
<dbReference type="NCBIfam" id="TIGR00077">
    <property type="entry name" value="lspA"/>
    <property type="match status" value="1"/>
</dbReference>
<dbReference type="PRINTS" id="PR00781">
    <property type="entry name" value="LIPOSIGPTASE"/>
</dbReference>
<evidence type="ECO:0000256" key="3">
    <source>
        <dbReference type="ARBA" id="ARBA00022670"/>
    </source>
</evidence>
<feature type="transmembrane region" description="Helical" evidence="9">
    <location>
        <begin position="66"/>
        <end position="87"/>
    </location>
</feature>
<evidence type="ECO:0000256" key="6">
    <source>
        <dbReference type="ARBA" id="ARBA00022801"/>
    </source>
</evidence>
<dbReference type="RefSeq" id="WP_154448429.1">
    <property type="nucleotide sequence ID" value="NZ_WIND01000018.1"/>
</dbReference>
<feature type="active site" evidence="9">
    <location>
        <position position="121"/>
    </location>
</feature>
<evidence type="ECO:0000256" key="10">
    <source>
        <dbReference type="RuleBase" id="RU004181"/>
    </source>
</evidence>
<keyword evidence="8 9" id="KW-0472">Membrane</keyword>
<evidence type="ECO:0000313" key="12">
    <source>
        <dbReference type="Proteomes" id="UP000474957"/>
    </source>
</evidence>
<gene>
    <name evidence="9" type="primary">lspA</name>
    <name evidence="11" type="ORF">GE300_17370</name>
</gene>
<comment type="subcellular location">
    <subcellularLocation>
        <location evidence="9">Cell membrane</location>
        <topology evidence="9">Multi-pass membrane protein</topology>
    </subcellularLocation>
</comment>
<dbReference type="AlphaFoldDB" id="A0A6L5Z5N4"/>
<accession>A0A6L5Z5N4</accession>
<dbReference type="GO" id="GO:0006508">
    <property type="term" value="P:proteolysis"/>
    <property type="evidence" value="ECO:0007669"/>
    <property type="project" value="UniProtKB-KW"/>
</dbReference>
<dbReference type="GO" id="GO:0005886">
    <property type="term" value="C:plasma membrane"/>
    <property type="evidence" value="ECO:0007669"/>
    <property type="project" value="UniProtKB-SubCell"/>
</dbReference>